<dbReference type="SUPFAM" id="SSF55120">
    <property type="entry name" value="Pseudouridine synthase"/>
    <property type="match status" value="1"/>
</dbReference>
<feature type="region of interest" description="Disordered" evidence="5">
    <location>
        <begin position="1"/>
        <end position="109"/>
    </location>
</feature>
<dbReference type="Gene3D" id="3.30.70.1560">
    <property type="entry name" value="Alpha-L RNA-binding motif"/>
    <property type="match status" value="1"/>
</dbReference>
<dbReference type="InterPro" id="IPR000748">
    <property type="entry name" value="PsdUridine_synth_RsuA/RluB/E/F"/>
</dbReference>
<dbReference type="InterPro" id="IPR050343">
    <property type="entry name" value="RsuA_PseudoU_synthase"/>
</dbReference>
<evidence type="ECO:0000256" key="5">
    <source>
        <dbReference type="SAM" id="MobiDB-lite"/>
    </source>
</evidence>
<dbReference type="Gene3D" id="3.30.70.580">
    <property type="entry name" value="Pseudouridine synthase I, catalytic domain, N-terminal subdomain"/>
    <property type="match status" value="1"/>
</dbReference>
<keyword evidence="3" id="KW-0694">RNA-binding</keyword>
<dbReference type="InterPro" id="IPR036986">
    <property type="entry name" value="S4_RNA-bd_sf"/>
</dbReference>
<evidence type="ECO:0000256" key="1">
    <source>
        <dbReference type="ARBA" id="ARBA00008348"/>
    </source>
</evidence>
<keyword evidence="2 4" id="KW-0413">Isomerase</keyword>
<sequence length="355" mass="38559">MPPKHSGNAGSSARNRSKNSSSTISHKKEQPADARKNHAPRSDSWSANGPNGRSDSRTDSRSGTQPNAREARDGFSQRKPAQPQAVKSDADHSVRPAAPTKSQPDADNAADGIRLNKAIAATGLCSRRKADELILAGRVSVDGKPEPNPGRQVLPFESIAVDGRILSAPQSYTYLMLNKPVHVVCTVSDPEGRPTVLDCLAPEYKALRLYPVGRLDYFSEGLLLLTNDGQLAQRLTHPRHHQPKTYEVLVRGTVPEGALKIMRRGMHLAEGEDIMPVEVIAQQVGGNTQLQMVLRQGLNRQIRRMCRDLGLTILRLCRVAQGSLRLGDLASGKARPLTDAEVARLRESAGLPAAR</sequence>
<dbReference type="InterPro" id="IPR006145">
    <property type="entry name" value="PsdUridine_synth_RsuA/RluA"/>
</dbReference>
<dbReference type="PROSITE" id="PS01149">
    <property type="entry name" value="PSI_RSU"/>
    <property type="match status" value="1"/>
</dbReference>
<dbReference type="NCBIfam" id="TIGR00093">
    <property type="entry name" value="pseudouridine synthase"/>
    <property type="match status" value="1"/>
</dbReference>
<evidence type="ECO:0000259" key="6">
    <source>
        <dbReference type="SMART" id="SM00363"/>
    </source>
</evidence>
<dbReference type="CDD" id="cd02870">
    <property type="entry name" value="PseudoU_synth_RsuA_like"/>
    <property type="match status" value="1"/>
</dbReference>
<dbReference type="AlphaFoldDB" id="A0A212KL58"/>
<dbReference type="CDD" id="cd00165">
    <property type="entry name" value="S4"/>
    <property type="match status" value="1"/>
</dbReference>
<dbReference type="InterPro" id="IPR018496">
    <property type="entry name" value="PsdUridine_synth_RsuA/RluB_CS"/>
</dbReference>
<feature type="domain" description="RNA-binding S4" evidence="6">
    <location>
        <begin position="113"/>
        <end position="170"/>
    </location>
</feature>
<organism evidence="7">
    <name type="scientific">uncultured Desulfovibrio sp</name>
    <dbReference type="NCBI Taxonomy" id="167968"/>
    <lineage>
        <taxon>Bacteria</taxon>
        <taxon>Pseudomonadati</taxon>
        <taxon>Thermodesulfobacteriota</taxon>
        <taxon>Desulfovibrionia</taxon>
        <taxon>Desulfovibrionales</taxon>
        <taxon>Desulfovibrionaceae</taxon>
        <taxon>Desulfovibrio</taxon>
        <taxon>environmental samples</taxon>
    </lineage>
</organism>
<dbReference type="Gene3D" id="3.10.290.10">
    <property type="entry name" value="RNA-binding S4 domain"/>
    <property type="match status" value="1"/>
</dbReference>
<dbReference type="RefSeq" id="WP_319637968.1">
    <property type="nucleotide sequence ID" value="NZ_LT598928.1"/>
</dbReference>
<proteinExistence type="inferred from homology"/>
<evidence type="ECO:0000256" key="3">
    <source>
        <dbReference type="PROSITE-ProRule" id="PRU00182"/>
    </source>
</evidence>
<dbReference type="EC" id="5.4.99.-" evidence="4"/>
<dbReference type="InterPro" id="IPR020103">
    <property type="entry name" value="PsdUridine_synth_cat_dom_sf"/>
</dbReference>
<dbReference type="PANTHER" id="PTHR47683">
    <property type="entry name" value="PSEUDOURIDINE SYNTHASE FAMILY PROTEIN-RELATED"/>
    <property type="match status" value="1"/>
</dbReference>
<name>A0A212KL58_9BACT</name>
<dbReference type="SMART" id="SM00363">
    <property type="entry name" value="S4"/>
    <property type="match status" value="1"/>
</dbReference>
<dbReference type="Pfam" id="PF01479">
    <property type="entry name" value="S4"/>
    <property type="match status" value="1"/>
</dbReference>
<evidence type="ECO:0000256" key="4">
    <source>
        <dbReference type="RuleBase" id="RU003887"/>
    </source>
</evidence>
<dbReference type="SUPFAM" id="SSF55174">
    <property type="entry name" value="Alpha-L RNA-binding motif"/>
    <property type="match status" value="1"/>
</dbReference>
<dbReference type="EMBL" id="FLUP01000002">
    <property type="protein sequence ID" value="SBW12388.1"/>
    <property type="molecule type" value="Genomic_DNA"/>
</dbReference>
<gene>
    <name evidence="7" type="ORF">KM92DES2_20472</name>
</gene>
<dbReference type="GO" id="GO:0003723">
    <property type="term" value="F:RNA binding"/>
    <property type="evidence" value="ECO:0007669"/>
    <property type="project" value="UniProtKB-KW"/>
</dbReference>
<dbReference type="GO" id="GO:0000455">
    <property type="term" value="P:enzyme-directed rRNA pseudouridine synthesis"/>
    <property type="evidence" value="ECO:0007669"/>
    <property type="project" value="UniProtKB-ARBA"/>
</dbReference>
<reference evidence="7" key="1">
    <citation type="submission" date="2016-04" db="EMBL/GenBank/DDBJ databases">
        <authorList>
            <person name="Evans L.H."/>
            <person name="Alamgir A."/>
            <person name="Owens N."/>
            <person name="Weber N.D."/>
            <person name="Virtaneva K."/>
            <person name="Barbian K."/>
            <person name="Babar A."/>
            <person name="Rosenke K."/>
        </authorList>
    </citation>
    <scope>NUCLEOTIDE SEQUENCE</scope>
    <source>
        <strain evidence="7">92-2</strain>
    </source>
</reference>
<dbReference type="InterPro" id="IPR042092">
    <property type="entry name" value="PsdUridine_s_RsuA/RluB/E/F_cat"/>
</dbReference>
<dbReference type="PANTHER" id="PTHR47683:SF2">
    <property type="entry name" value="RNA-BINDING S4 DOMAIN-CONTAINING PROTEIN"/>
    <property type="match status" value="1"/>
</dbReference>
<protein>
    <recommendedName>
        <fullName evidence="4">Pseudouridine synthase</fullName>
        <ecNumber evidence="4">5.4.99.-</ecNumber>
    </recommendedName>
</protein>
<dbReference type="InterPro" id="IPR002942">
    <property type="entry name" value="S4_RNA-bd"/>
</dbReference>
<evidence type="ECO:0000256" key="2">
    <source>
        <dbReference type="ARBA" id="ARBA00023235"/>
    </source>
</evidence>
<accession>A0A212KL58</accession>
<dbReference type="GO" id="GO:0120159">
    <property type="term" value="F:rRNA pseudouridine synthase activity"/>
    <property type="evidence" value="ECO:0007669"/>
    <property type="project" value="UniProtKB-ARBA"/>
</dbReference>
<evidence type="ECO:0000313" key="7">
    <source>
        <dbReference type="EMBL" id="SBW12388.1"/>
    </source>
</evidence>
<comment type="similarity">
    <text evidence="1 4">Belongs to the pseudouridine synthase RsuA family.</text>
</comment>
<feature type="compositionally biased region" description="Low complexity" evidence="5">
    <location>
        <begin position="8"/>
        <end position="22"/>
    </location>
</feature>
<feature type="compositionally biased region" description="Basic and acidic residues" evidence="5">
    <location>
        <begin position="26"/>
        <end position="36"/>
    </location>
</feature>
<dbReference type="InterPro" id="IPR020094">
    <property type="entry name" value="TruA/RsuA/RluB/E/F_N"/>
</dbReference>
<dbReference type="PROSITE" id="PS50889">
    <property type="entry name" value="S4"/>
    <property type="match status" value="1"/>
</dbReference>
<dbReference type="Pfam" id="PF00849">
    <property type="entry name" value="PseudoU_synth_2"/>
    <property type="match status" value="1"/>
</dbReference>